<reference evidence="2 3" key="1">
    <citation type="submission" date="2020-10" db="EMBL/GenBank/DDBJ databases">
        <title>Connecting structure to function with the recovery of over 1000 high-quality activated sludge metagenome-assembled genomes encoding full-length rRNA genes using long-read sequencing.</title>
        <authorList>
            <person name="Singleton C.M."/>
            <person name="Petriglieri F."/>
            <person name="Kristensen J.M."/>
            <person name="Kirkegaard R.H."/>
            <person name="Michaelsen T.Y."/>
            <person name="Andersen M.H."/>
            <person name="Karst S.M."/>
            <person name="Dueholm M.S."/>
            <person name="Nielsen P.H."/>
            <person name="Albertsen M."/>
        </authorList>
    </citation>
    <scope>NUCLEOTIDE SEQUENCE [LARGE SCALE GENOMIC DNA]</scope>
    <source>
        <strain evidence="2">Ribe_18-Q3-R11-54_BAT3C.373</strain>
    </source>
</reference>
<name>A0A9D7SBH7_9BACT</name>
<gene>
    <name evidence="2" type="ORF">IPO85_14775</name>
</gene>
<feature type="transmembrane region" description="Helical" evidence="1">
    <location>
        <begin position="44"/>
        <end position="64"/>
    </location>
</feature>
<comment type="caution">
    <text evidence="2">The sequence shown here is derived from an EMBL/GenBank/DDBJ whole genome shotgun (WGS) entry which is preliminary data.</text>
</comment>
<sequence>MKTSMHFIVFVIVLIIAGFYLPLYWMLILSGIVAFFFKISSGKSFIIGFAVGNLVWLGLAYYYHVTSLTSLTGMIGEIFQGLSVSALTFITGLIGGISAGLGAWSGAAIRHLFWPSK</sequence>
<evidence type="ECO:0000313" key="3">
    <source>
        <dbReference type="Proteomes" id="UP000808349"/>
    </source>
</evidence>
<keyword evidence="1" id="KW-0472">Membrane</keyword>
<evidence type="ECO:0000313" key="2">
    <source>
        <dbReference type="EMBL" id="MBK9718748.1"/>
    </source>
</evidence>
<dbReference type="AlphaFoldDB" id="A0A9D7SBH7"/>
<dbReference type="EMBL" id="JADKFW010000012">
    <property type="protein sequence ID" value="MBK9718748.1"/>
    <property type="molecule type" value="Genomic_DNA"/>
</dbReference>
<keyword evidence="1" id="KW-1133">Transmembrane helix</keyword>
<dbReference type="Proteomes" id="UP000808349">
    <property type="component" value="Unassembled WGS sequence"/>
</dbReference>
<proteinExistence type="predicted"/>
<accession>A0A9D7SBH7</accession>
<organism evidence="2 3">
    <name type="scientific">Candidatus Defluviibacterium haderslevense</name>
    <dbReference type="NCBI Taxonomy" id="2981993"/>
    <lineage>
        <taxon>Bacteria</taxon>
        <taxon>Pseudomonadati</taxon>
        <taxon>Bacteroidota</taxon>
        <taxon>Saprospiria</taxon>
        <taxon>Saprospirales</taxon>
        <taxon>Saprospiraceae</taxon>
        <taxon>Candidatus Defluviibacterium</taxon>
    </lineage>
</organism>
<evidence type="ECO:0000256" key="1">
    <source>
        <dbReference type="SAM" id="Phobius"/>
    </source>
</evidence>
<feature type="transmembrane region" description="Helical" evidence="1">
    <location>
        <begin position="84"/>
        <end position="109"/>
    </location>
</feature>
<protein>
    <submittedName>
        <fullName evidence="2">Uncharacterized protein</fullName>
    </submittedName>
</protein>
<feature type="transmembrane region" description="Helical" evidence="1">
    <location>
        <begin position="6"/>
        <end position="37"/>
    </location>
</feature>
<keyword evidence="1" id="KW-0812">Transmembrane</keyword>